<reference evidence="4" key="2">
    <citation type="journal article" date="2024" name="Plant">
        <title>Genomic evolution and insights into agronomic trait innovations of Sesamum species.</title>
        <authorList>
            <person name="Miao H."/>
            <person name="Wang L."/>
            <person name="Qu L."/>
            <person name="Liu H."/>
            <person name="Sun Y."/>
            <person name="Le M."/>
            <person name="Wang Q."/>
            <person name="Wei S."/>
            <person name="Zheng Y."/>
            <person name="Lin W."/>
            <person name="Duan Y."/>
            <person name="Cao H."/>
            <person name="Xiong S."/>
            <person name="Wang X."/>
            <person name="Wei L."/>
            <person name="Li C."/>
            <person name="Ma Q."/>
            <person name="Ju M."/>
            <person name="Zhao R."/>
            <person name="Li G."/>
            <person name="Mu C."/>
            <person name="Tian Q."/>
            <person name="Mei H."/>
            <person name="Zhang T."/>
            <person name="Gao T."/>
            <person name="Zhang H."/>
        </authorList>
    </citation>
    <scope>NUCLEOTIDE SEQUENCE</scope>
    <source>
        <strain evidence="4">G01</strain>
    </source>
</reference>
<gene>
    <name evidence="4" type="ORF">Sangu_1395400</name>
</gene>
<protein>
    <submittedName>
        <fullName evidence="4">Fasciclin-like arabinogalactan protein 17</fullName>
    </submittedName>
</protein>
<comment type="caution">
    <text evidence="4">The sequence shown here is derived from an EMBL/GenBank/DDBJ whole genome shotgun (WGS) entry which is preliminary data.</text>
</comment>
<dbReference type="PANTHER" id="PTHR32499:SF3">
    <property type="entry name" value="FASCICLIN-LIKE ARABINOGALACTAN PROTEIN 16"/>
    <property type="match status" value="1"/>
</dbReference>
<dbReference type="SUPFAM" id="SSF82153">
    <property type="entry name" value="FAS1 domain"/>
    <property type="match status" value="2"/>
</dbReference>
<dbReference type="InterPro" id="IPR000782">
    <property type="entry name" value="FAS1_domain"/>
</dbReference>
<dbReference type="SMART" id="SM00554">
    <property type="entry name" value="FAS1"/>
    <property type="match status" value="2"/>
</dbReference>
<evidence type="ECO:0000256" key="1">
    <source>
        <dbReference type="ARBA" id="ARBA00007843"/>
    </source>
</evidence>
<keyword evidence="2" id="KW-0732">Signal</keyword>
<dbReference type="InterPro" id="IPR036378">
    <property type="entry name" value="FAS1_dom_sf"/>
</dbReference>
<evidence type="ECO:0000313" key="4">
    <source>
        <dbReference type="EMBL" id="KAL0338733.1"/>
    </source>
</evidence>
<dbReference type="EMBL" id="JACGWK010000008">
    <property type="protein sequence ID" value="KAL0338733.1"/>
    <property type="molecule type" value="Genomic_DNA"/>
</dbReference>
<dbReference type="Gene3D" id="2.30.180.10">
    <property type="entry name" value="FAS1 domain"/>
    <property type="match status" value="2"/>
</dbReference>
<dbReference type="AlphaFoldDB" id="A0AAW2N6K1"/>
<proteinExistence type="inferred from homology"/>
<accession>A0AAW2N6K1</accession>
<dbReference type="PROSITE" id="PS50213">
    <property type="entry name" value="FAS1"/>
    <property type="match status" value="1"/>
</dbReference>
<organism evidence="4">
    <name type="scientific">Sesamum angustifolium</name>
    <dbReference type="NCBI Taxonomy" id="2727405"/>
    <lineage>
        <taxon>Eukaryota</taxon>
        <taxon>Viridiplantae</taxon>
        <taxon>Streptophyta</taxon>
        <taxon>Embryophyta</taxon>
        <taxon>Tracheophyta</taxon>
        <taxon>Spermatophyta</taxon>
        <taxon>Magnoliopsida</taxon>
        <taxon>eudicotyledons</taxon>
        <taxon>Gunneridae</taxon>
        <taxon>Pentapetalae</taxon>
        <taxon>asterids</taxon>
        <taxon>lamiids</taxon>
        <taxon>Lamiales</taxon>
        <taxon>Pedaliaceae</taxon>
        <taxon>Sesamum</taxon>
    </lineage>
</organism>
<reference evidence="4" key="1">
    <citation type="submission" date="2020-06" db="EMBL/GenBank/DDBJ databases">
        <authorList>
            <person name="Li T."/>
            <person name="Hu X."/>
            <person name="Zhang T."/>
            <person name="Song X."/>
            <person name="Zhang H."/>
            <person name="Dai N."/>
            <person name="Sheng W."/>
            <person name="Hou X."/>
            <person name="Wei L."/>
        </authorList>
    </citation>
    <scope>NUCLEOTIDE SEQUENCE</scope>
    <source>
        <strain evidence="4">G01</strain>
        <tissue evidence="4">Leaf</tissue>
    </source>
</reference>
<dbReference type="PANTHER" id="PTHR32499">
    <property type="entry name" value="FASCICLIN-LIKE ARABINOGALACTAN PROTEIN 16"/>
    <property type="match status" value="1"/>
</dbReference>
<evidence type="ECO:0000256" key="2">
    <source>
        <dbReference type="SAM" id="SignalP"/>
    </source>
</evidence>
<feature type="chain" id="PRO_5043542509" evidence="2">
    <location>
        <begin position="27"/>
        <end position="477"/>
    </location>
</feature>
<feature type="domain" description="FAS1" evidence="3">
    <location>
        <begin position="44"/>
        <end position="196"/>
    </location>
</feature>
<comment type="similarity">
    <text evidence="1">Belongs to the fasciclin-like AGP family.</text>
</comment>
<dbReference type="Pfam" id="PF02469">
    <property type="entry name" value="Fasciclin"/>
    <property type="match status" value="2"/>
</dbReference>
<evidence type="ECO:0000259" key="3">
    <source>
        <dbReference type="PROSITE" id="PS50213"/>
    </source>
</evidence>
<sequence>MDSQIYGVPNFLFFTLFTFLAVATSALPESSTPAKPSTSGVQINSNSVLVALLDSHYTELSELVEKALLLQTLEEAVSKHNITIFAPRNEALERDLDPEFKRFLLEPGNLRSLQNLLLFHMIPTRIESKHWPVELNKKPVYHSSLCPDASDEKILLKEKNGEKIRLLIPKSVQQDFNARRSLRATSAVLPEGAPVVDPRTHRLKKPAPPVPVGAPLSCPFTTPWLRVHHWLRRRLPDPVVHTTTSTVRVRLVSEGYVLTVLAPNDEAMAKLTTDQLSEPGAPEQIMYYHLIPEYQTEESMYNSVRRFGKVKYDTLRLPHKVVAEEADGSVKFGQGEGSAYLFDPDIYTDGRISVQGIDGVLFPPEESKGAPTAAPVAKVVSKPRREFGRNLTVLSGGTILANFVVASEFAGDGDGDGDGFVGVNCRLASIQWCGGEGRSIFLRVGKHIKRAGGGGVWEAAGNGMHHAWVCWPGLSFL</sequence>
<name>A0AAW2N6K1_9LAMI</name>
<feature type="signal peptide" evidence="2">
    <location>
        <begin position="1"/>
        <end position="26"/>
    </location>
</feature>
<dbReference type="InterPro" id="IPR044654">
    <property type="entry name" value="FLA15/16/17/18"/>
</dbReference>